<gene>
    <name evidence="2" type="ORF">NOO_LOCUS13446</name>
</gene>
<evidence type="ECO:0000313" key="3">
    <source>
        <dbReference type="Proteomes" id="UP000271087"/>
    </source>
</evidence>
<keyword evidence="3" id="KW-1185">Reference proteome</keyword>
<feature type="compositionally biased region" description="Basic and acidic residues" evidence="1">
    <location>
        <begin position="37"/>
        <end position="51"/>
    </location>
</feature>
<organism evidence="2 3">
    <name type="scientific">Onchocerca ochengi</name>
    <name type="common">Filarial nematode worm</name>
    <dbReference type="NCBI Taxonomy" id="42157"/>
    <lineage>
        <taxon>Eukaryota</taxon>
        <taxon>Metazoa</taxon>
        <taxon>Ecdysozoa</taxon>
        <taxon>Nematoda</taxon>
        <taxon>Chromadorea</taxon>
        <taxon>Rhabditida</taxon>
        <taxon>Spirurina</taxon>
        <taxon>Spiruromorpha</taxon>
        <taxon>Filarioidea</taxon>
        <taxon>Onchocercidae</taxon>
        <taxon>Onchocerca</taxon>
    </lineage>
</organism>
<sequence>RGLGGPGPGGFDGYGPGLGGRPYPGGYGRFYGPGPHPGDRLDPRGRSESGRPRTRLASYNSNDRGTQFSYIRDR</sequence>
<evidence type="ECO:0000313" key="2">
    <source>
        <dbReference type="EMBL" id="VDN02016.1"/>
    </source>
</evidence>
<dbReference type="Proteomes" id="UP000271087">
    <property type="component" value="Unassembled WGS sequence"/>
</dbReference>
<evidence type="ECO:0000256" key="1">
    <source>
        <dbReference type="SAM" id="MobiDB-lite"/>
    </source>
</evidence>
<feature type="compositionally biased region" description="Polar residues" evidence="1">
    <location>
        <begin position="57"/>
        <end position="74"/>
    </location>
</feature>
<feature type="non-terminal residue" evidence="2">
    <location>
        <position position="1"/>
    </location>
</feature>
<dbReference type="EMBL" id="UYRW01015491">
    <property type="protein sequence ID" value="VDN02016.1"/>
    <property type="molecule type" value="Genomic_DNA"/>
</dbReference>
<accession>A0A3P7N6R5</accession>
<feature type="compositionally biased region" description="Gly residues" evidence="1">
    <location>
        <begin position="1"/>
        <end position="31"/>
    </location>
</feature>
<reference evidence="2 3" key="1">
    <citation type="submission" date="2018-08" db="EMBL/GenBank/DDBJ databases">
        <authorList>
            <person name="Laetsch R D."/>
            <person name="Stevens L."/>
            <person name="Kumar S."/>
            <person name="Blaxter L. M."/>
        </authorList>
    </citation>
    <scope>NUCLEOTIDE SEQUENCE [LARGE SCALE GENOMIC DNA]</scope>
</reference>
<dbReference type="AlphaFoldDB" id="A0A3P7N6R5"/>
<name>A0A3P7N6R5_ONCOC</name>
<proteinExistence type="predicted"/>
<feature type="region of interest" description="Disordered" evidence="1">
    <location>
        <begin position="1"/>
        <end position="74"/>
    </location>
</feature>
<protein>
    <submittedName>
        <fullName evidence="2">Uncharacterized protein</fullName>
    </submittedName>
</protein>